<evidence type="ECO:0008006" key="4">
    <source>
        <dbReference type="Google" id="ProtNLM"/>
    </source>
</evidence>
<proteinExistence type="predicted"/>
<dbReference type="RefSeq" id="WP_100518779.1">
    <property type="nucleotide sequence ID" value="NZ_CP092364.2"/>
</dbReference>
<evidence type="ECO:0000256" key="1">
    <source>
        <dbReference type="SAM" id="Phobius"/>
    </source>
</evidence>
<keyword evidence="3" id="KW-1185">Reference proteome</keyword>
<keyword evidence="1" id="KW-0812">Transmembrane</keyword>
<reference evidence="2 3" key="1">
    <citation type="submission" date="2021-05" db="EMBL/GenBank/DDBJ databases">
        <title>Draft Genome Sequences of Clinical Respiratory Isolates of Mycobacterium goodii Recovered in Ireland.</title>
        <authorList>
            <person name="Flanagan P.R."/>
            <person name="Mok S."/>
            <person name="Roycroft E."/>
            <person name="Rogers T.R."/>
            <person name="Fitzgibbon M."/>
        </authorList>
    </citation>
    <scope>NUCLEOTIDE SEQUENCE [LARGE SCALE GENOMIC DNA]</scope>
    <source>
        <strain evidence="2 3">14IE55</strain>
    </source>
</reference>
<name>A0ABS6HN87_MYCGD</name>
<dbReference type="EMBL" id="JAHBOM010000010">
    <property type="protein sequence ID" value="MBU8824076.1"/>
    <property type="molecule type" value="Genomic_DNA"/>
</dbReference>
<accession>A0ABS6HN87</accession>
<gene>
    <name evidence="2" type="ORF">KL859_14500</name>
</gene>
<dbReference type="Proteomes" id="UP000696413">
    <property type="component" value="Unassembled WGS sequence"/>
</dbReference>
<organism evidence="2 3">
    <name type="scientific">Mycolicibacterium goodii</name>
    <name type="common">Mycobacterium goodii</name>
    <dbReference type="NCBI Taxonomy" id="134601"/>
    <lineage>
        <taxon>Bacteria</taxon>
        <taxon>Bacillati</taxon>
        <taxon>Actinomycetota</taxon>
        <taxon>Actinomycetes</taxon>
        <taxon>Mycobacteriales</taxon>
        <taxon>Mycobacteriaceae</taxon>
        <taxon>Mycolicibacterium</taxon>
    </lineage>
</organism>
<sequence>MKKRWNDLSPTAKAAVIGVAAVDAGLRAWALRDLAGRNAGQVRGPKKLWSVALGLITSGGVLPAVYLVVGRKS</sequence>
<evidence type="ECO:0000313" key="2">
    <source>
        <dbReference type="EMBL" id="MBU8824076.1"/>
    </source>
</evidence>
<feature type="transmembrane region" description="Helical" evidence="1">
    <location>
        <begin position="49"/>
        <end position="69"/>
    </location>
</feature>
<comment type="caution">
    <text evidence="2">The sequence shown here is derived from an EMBL/GenBank/DDBJ whole genome shotgun (WGS) entry which is preliminary data.</text>
</comment>
<evidence type="ECO:0000313" key="3">
    <source>
        <dbReference type="Proteomes" id="UP000696413"/>
    </source>
</evidence>
<protein>
    <recommendedName>
        <fullName evidence="4">DUF5652 domain-containing protein</fullName>
    </recommendedName>
</protein>
<keyword evidence="1" id="KW-0472">Membrane</keyword>
<keyword evidence="1" id="KW-1133">Transmembrane helix</keyword>